<dbReference type="AlphaFoldDB" id="A0A418W6R5"/>
<dbReference type="Proteomes" id="UP000286100">
    <property type="component" value="Unassembled WGS sequence"/>
</dbReference>
<accession>A0A418W6R5</accession>
<proteinExistence type="predicted"/>
<evidence type="ECO:0000313" key="1">
    <source>
        <dbReference type="EMBL" id="RJF85733.1"/>
    </source>
</evidence>
<name>A0A418W6R5_9SPHN</name>
<gene>
    <name evidence="1" type="ORF">D3876_17750</name>
</gene>
<keyword evidence="2" id="KW-1185">Reference proteome</keyword>
<dbReference type="EMBL" id="QYUM01000004">
    <property type="protein sequence ID" value="RJF85733.1"/>
    <property type="molecule type" value="Genomic_DNA"/>
</dbReference>
<organism evidence="1 2">
    <name type="scientific">Sphingomonas cavernae</name>
    <dbReference type="NCBI Taxonomy" id="2320861"/>
    <lineage>
        <taxon>Bacteria</taxon>
        <taxon>Pseudomonadati</taxon>
        <taxon>Pseudomonadota</taxon>
        <taxon>Alphaproteobacteria</taxon>
        <taxon>Sphingomonadales</taxon>
        <taxon>Sphingomonadaceae</taxon>
        <taxon>Sphingomonas</taxon>
    </lineage>
</organism>
<reference evidence="1 2" key="1">
    <citation type="submission" date="2018-09" db="EMBL/GenBank/DDBJ databases">
        <authorList>
            <person name="Zhu H."/>
        </authorList>
    </citation>
    <scope>NUCLEOTIDE SEQUENCE [LARGE SCALE GENOMIC DNA]</scope>
    <source>
        <strain evidence="1 2">K2R01-6</strain>
    </source>
</reference>
<evidence type="ECO:0000313" key="2">
    <source>
        <dbReference type="Proteomes" id="UP000286100"/>
    </source>
</evidence>
<dbReference type="RefSeq" id="WP_119764769.1">
    <property type="nucleotide sequence ID" value="NZ_QYUM01000004.1"/>
</dbReference>
<protein>
    <submittedName>
        <fullName evidence="1">Uncharacterized protein</fullName>
    </submittedName>
</protein>
<sequence length="124" mass="13753">MKPSLDEEIVVLAIADRALRSIWSARLGLAGEIMMIVDNFDDAALDAGMRESATLITDTGAPRLPPSERVVAIRQRGWCNGVILFVCKPHPDIDDPRCAIVLRDSETERVVALLKRWRAQMVSV</sequence>
<comment type="caution">
    <text evidence="1">The sequence shown here is derived from an EMBL/GenBank/DDBJ whole genome shotgun (WGS) entry which is preliminary data.</text>
</comment>